<organism evidence="2 3">
    <name type="scientific">Ruminiclostridium papyrosolvens DSM 2782</name>
    <dbReference type="NCBI Taxonomy" id="588581"/>
    <lineage>
        <taxon>Bacteria</taxon>
        <taxon>Bacillati</taxon>
        <taxon>Bacillota</taxon>
        <taxon>Clostridia</taxon>
        <taxon>Eubacteriales</taxon>
        <taxon>Oscillospiraceae</taxon>
        <taxon>Ruminiclostridium</taxon>
    </lineage>
</organism>
<sequence length="243" mass="27125">MFLNLIYTELIKYKRTPVFWIIAIGGFLSAGTAMLLVTSQKAVATWDDFAVAGLNGINLVALLVIAVITGYVISGEYHQSTIGILFTYPVSRIRLFTLKQAVMLIFSICLYISFLVAAFLFGIIFIGVPEWKLMLKLLRLIFIMAGLNFVLVPLTSFICLVVKSVGTSIFTGMGYFISYMSFINIKNSLYIPTCTPNRLVDYYFLTENIGRGDIKGILAVVASVFIFSVLISAVYYSKHDVYK</sequence>
<keyword evidence="3" id="KW-1185">Reference proteome</keyword>
<comment type="caution">
    <text evidence="2">The sequence shown here is derived from an EMBL/GenBank/DDBJ whole genome shotgun (WGS) entry which is preliminary data.</text>
</comment>
<feature type="transmembrane region" description="Helical" evidence="1">
    <location>
        <begin position="49"/>
        <end position="73"/>
    </location>
</feature>
<gene>
    <name evidence="2" type="ORF">Cpap_3929</name>
</gene>
<evidence type="ECO:0000313" key="3">
    <source>
        <dbReference type="Proteomes" id="UP000003860"/>
    </source>
</evidence>
<reference evidence="2" key="1">
    <citation type="submission" date="2009-07" db="EMBL/GenBank/DDBJ databases">
        <authorList>
            <consortium name="US DOE Joint Genome Institute (JGI-PGF)"/>
            <person name="Lucas S."/>
            <person name="Copeland A."/>
            <person name="Lapidus A."/>
            <person name="Glavina del Rio T."/>
            <person name="Tice H."/>
            <person name="Bruce D."/>
            <person name="Goodwin L."/>
            <person name="Pitluck S."/>
            <person name="Larimer F."/>
            <person name="Land M.L."/>
            <person name="Mouttaki H."/>
            <person name="He Z."/>
            <person name="Zhou J."/>
            <person name="Hemme C.L."/>
        </authorList>
    </citation>
    <scope>NUCLEOTIDE SEQUENCE</scope>
    <source>
        <strain evidence="2">DSM 2782</strain>
    </source>
</reference>
<dbReference type="RefSeq" id="WP_004616232.1">
    <property type="nucleotide sequence ID" value="NZ_ACXX02000001.1"/>
</dbReference>
<evidence type="ECO:0008006" key="4">
    <source>
        <dbReference type="Google" id="ProtNLM"/>
    </source>
</evidence>
<feature type="transmembrane region" description="Helical" evidence="1">
    <location>
        <begin position="217"/>
        <end position="236"/>
    </location>
</feature>
<dbReference type="STRING" id="588581.Cpap_3929"/>
<proteinExistence type="predicted"/>
<dbReference type="OrthoDB" id="4336274at2"/>
<protein>
    <recommendedName>
        <fullName evidence="4">ABC transporter permease</fullName>
    </recommendedName>
</protein>
<evidence type="ECO:0000256" key="1">
    <source>
        <dbReference type="SAM" id="Phobius"/>
    </source>
</evidence>
<feature type="transmembrane region" description="Helical" evidence="1">
    <location>
        <begin position="101"/>
        <end position="128"/>
    </location>
</feature>
<dbReference type="Pfam" id="PF12730">
    <property type="entry name" value="ABC2_membrane_4"/>
    <property type="match status" value="1"/>
</dbReference>
<evidence type="ECO:0000313" key="2">
    <source>
        <dbReference type="EMBL" id="EGD49493.1"/>
    </source>
</evidence>
<dbReference type="PANTHER" id="PTHR37305:SF1">
    <property type="entry name" value="MEMBRANE PROTEIN"/>
    <property type="match status" value="1"/>
</dbReference>
<keyword evidence="1" id="KW-1133">Transmembrane helix</keyword>
<keyword evidence="1" id="KW-0812">Transmembrane</keyword>
<dbReference type="PANTHER" id="PTHR37305">
    <property type="entry name" value="INTEGRAL MEMBRANE PROTEIN-RELATED"/>
    <property type="match status" value="1"/>
</dbReference>
<accession>F1T7P5</accession>
<name>F1T7P5_9FIRM</name>
<feature type="transmembrane region" description="Helical" evidence="1">
    <location>
        <begin position="18"/>
        <end position="37"/>
    </location>
</feature>
<dbReference type="AlphaFoldDB" id="F1T7P5"/>
<keyword evidence="1" id="KW-0472">Membrane</keyword>
<dbReference type="eggNOG" id="COG1277">
    <property type="taxonomic scope" value="Bacteria"/>
</dbReference>
<dbReference type="Proteomes" id="UP000003860">
    <property type="component" value="Unassembled WGS sequence"/>
</dbReference>
<feature type="transmembrane region" description="Helical" evidence="1">
    <location>
        <begin position="140"/>
        <end position="162"/>
    </location>
</feature>
<dbReference type="EMBL" id="ACXX02000001">
    <property type="protein sequence ID" value="EGD49493.1"/>
    <property type="molecule type" value="Genomic_DNA"/>
</dbReference>
<reference evidence="2" key="2">
    <citation type="submission" date="2011-01" db="EMBL/GenBank/DDBJ databases">
        <title>The Non-contiguous Finished genome of Clostridium papyrosolvens.</title>
        <authorList>
            <person name="Lucas S."/>
            <person name="Copeland A."/>
            <person name="Lapidus A."/>
            <person name="Cheng J.-F."/>
            <person name="Goodwin L."/>
            <person name="Pitluck S."/>
            <person name="Misra M."/>
            <person name="Chertkov O."/>
            <person name="Detter J.C."/>
            <person name="Han C."/>
            <person name="Tapia R."/>
            <person name="Land M."/>
            <person name="Hauser L."/>
            <person name="Kyrpides N."/>
            <person name="Ivanova N."/>
            <person name="Pagani I."/>
            <person name="Mouttaki H."/>
            <person name="He Z."/>
            <person name="Zhou J."/>
            <person name="Hemme C.L."/>
            <person name="Woyke T."/>
        </authorList>
    </citation>
    <scope>NUCLEOTIDE SEQUENCE [LARGE SCALE GENOMIC DNA]</scope>
    <source>
        <strain evidence="2">DSM 2782</strain>
    </source>
</reference>